<dbReference type="AlphaFoldDB" id="W6MTU2"/>
<feature type="region of interest" description="Disordered" evidence="1">
    <location>
        <begin position="1"/>
        <end position="21"/>
    </location>
</feature>
<reference evidence="2" key="2">
    <citation type="submission" date="2014-02" db="EMBL/GenBank/DDBJ databases">
        <title>Complete DNA sequence of /Kuraishia capsulata/ illustrates novel genomic features among budding yeasts (/Saccharomycotina/).</title>
        <authorList>
            <person name="Morales L."/>
            <person name="Noel B."/>
            <person name="Porcel B."/>
            <person name="Marcet-Houben M."/>
            <person name="Hullo M-F."/>
            <person name="Sacerdot C."/>
            <person name="Tekaia F."/>
            <person name="Leh-Louis V."/>
            <person name="Despons L."/>
            <person name="Khanna V."/>
            <person name="Aury J-M."/>
            <person name="Barbe V."/>
            <person name="Couloux A."/>
            <person name="Labadie K."/>
            <person name="Pelletier E."/>
            <person name="Souciet J-L."/>
            <person name="Boekhout T."/>
            <person name="Gabaldon T."/>
            <person name="Wincker P."/>
            <person name="Dujon B."/>
        </authorList>
    </citation>
    <scope>NUCLEOTIDE SEQUENCE</scope>
    <source>
        <strain evidence="2">CBS 1993</strain>
    </source>
</reference>
<proteinExistence type="predicted"/>
<evidence type="ECO:0000313" key="3">
    <source>
        <dbReference type="Proteomes" id="UP000019384"/>
    </source>
</evidence>
<evidence type="ECO:0000256" key="1">
    <source>
        <dbReference type="SAM" id="MobiDB-lite"/>
    </source>
</evidence>
<feature type="compositionally biased region" description="Polar residues" evidence="1">
    <location>
        <begin position="1"/>
        <end position="10"/>
    </location>
</feature>
<sequence>MSFPPKQSISDWGIDTGQDTGPAHLMIPPGFTNPNNHLVQSPNSSTWSANLTPIFSELNEIGERLSSISSTGTFFNSKSIQQPSQQRQQKTGDNRSVFTETPRISRIFDLWKIKTNISSDELNCDKQQSFEKFKFSIIASPLVNDDDHVRHQKRIRDLSLNSIRSKTTRKIDQAVFNSSRFLFLAINLCIYSSKFSSSTRSANLLALMVISLANLYTRFTHGLQIRKLLPLISSRLADFIRLNNELSSALLDSVSGLGFQDNFKMELNSIVGKHRILKKRVKSFRYKEKVQSILRLLISSFDLKIKRTLPYVNLSTLSLYFDIYQINLAGKNGHVLDILHNGENNQEHNLKPLLLLSDTGDDEYDKENNDDNFNAEGDLPHATVDLLHSNLELYDPVKMLKVFVMLRRILLCIFLSTLENSNSSSSSNVNEEEFRQLVMDKFGLEFVQFLSTTTKLKVLKHVLESCNDSISDMISQISDLNSENDEALLGKDEQIVVNTIDIIDAMTYKIKNWNVKNGDSISKLRDMKRELQNITRFVNEGLGRLEDEHRNHSSTISPLLNKRGAGFPSSSNPRRISSGLPFNLVRIQTNSEPEEEAQMFEVTPNQSPNLAFLENNEAQNTVIFFGDNPEEVPSVLSRADLTRELQKKFNDPAAEDFVMSTPEASKVHDQNDIILTGDESKMKMIFQEELKRKLMKL</sequence>
<feature type="region of interest" description="Disordered" evidence="1">
    <location>
        <begin position="552"/>
        <end position="575"/>
    </location>
</feature>
<dbReference type="HOGENOM" id="CLU_428989_0_0_1"/>
<reference evidence="2" key="1">
    <citation type="submission" date="2013-12" db="EMBL/GenBank/DDBJ databases">
        <authorList>
            <person name="Genoscope - CEA"/>
        </authorList>
    </citation>
    <scope>NUCLEOTIDE SEQUENCE</scope>
    <source>
        <strain evidence="2">CBS 1993</strain>
    </source>
</reference>
<accession>W6MTU2</accession>
<keyword evidence="3" id="KW-1185">Reference proteome</keyword>
<feature type="region of interest" description="Disordered" evidence="1">
    <location>
        <begin position="76"/>
        <end position="96"/>
    </location>
</feature>
<dbReference type="Proteomes" id="UP000019384">
    <property type="component" value="Unassembled WGS sequence"/>
</dbReference>
<evidence type="ECO:0000313" key="2">
    <source>
        <dbReference type="EMBL" id="CDK25245.1"/>
    </source>
</evidence>
<name>W6MTU2_9ASCO</name>
<gene>
    <name evidence="2" type="ORF">KUCA_T00001212001</name>
</gene>
<dbReference type="RefSeq" id="XP_022457257.1">
    <property type="nucleotide sequence ID" value="XM_022605827.1"/>
</dbReference>
<dbReference type="EMBL" id="HG793125">
    <property type="protein sequence ID" value="CDK25245.1"/>
    <property type="molecule type" value="Genomic_DNA"/>
</dbReference>
<protein>
    <submittedName>
        <fullName evidence="2">Uncharacterized protein</fullName>
    </submittedName>
</protein>
<organism evidence="2 3">
    <name type="scientific">Kuraishia capsulata CBS 1993</name>
    <dbReference type="NCBI Taxonomy" id="1382522"/>
    <lineage>
        <taxon>Eukaryota</taxon>
        <taxon>Fungi</taxon>
        <taxon>Dikarya</taxon>
        <taxon>Ascomycota</taxon>
        <taxon>Saccharomycotina</taxon>
        <taxon>Pichiomycetes</taxon>
        <taxon>Pichiales</taxon>
        <taxon>Pichiaceae</taxon>
        <taxon>Kuraishia</taxon>
    </lineage>
</organism>
<dbReference type="GeneID" id="34518645"/>